<dbReference type="InterPro" id="IPR014284">
    <property type="entry name" value="RNA_pol_sigma-70_dom"/>
</dbReference>
<evidence type="ECO:0000256" key="4">
    <source>
        <dbReference type="ARBA" id="ARBA00023163"/>
    </source>
</evidence>
<evidence type="ECO:0000259" key="5">
    <source>
        <dbReference type="PROSITE" id="PS00715"/>
    </source>
</evidence>
<dbReference type="Pfam" id="PF04542">
    <property type="entry name" value="Sigma70_r2"/>
    <property type="match status" value="1"/>
</dbReference>
<evidence type="ECO:0000256" key="2">
    <source>
        <dbReference type="ARBA" id="ARBA00023082"/>
    </source>
</evidence>
<dbReference type="PRINTS" id="PR00046">
    <property type="entry name" value="SIGMA70FCT"/>
</dbReference>
<dbReference type="Proteomes" id="UP001500542">
    <property type="component" value="Unassembled WGS sequence"/>
</dbReference>
<dbReference type="SUPFAM" id="SSF88946">
    <property type="entry name" value="Sigma2 domain of RNA polymerase sigma factors"/>
    <property type="match status" value="1"/>
</dbReference>
<dbReference type="SUPFAM" id="SSF88659">
    <property type="entry name" value="Sigma3 and sigma4 domains of RNA polymerase sigma factors"/>
    <property type="match status" value="2"/>
</dbReference>
<dbReference type="InterPro" id="IPR007624">
    <property type="entry name" value="RNA_pol_sigma70_r3"/>
</dbReference>
<dbReference type="InterPro" id="IPR036388">
    <property type="entry name" value="WH-like_DNA-bd_sf"/>
</dbReference>
<reference evidence="6 7" key="1">
    <citation type="journal article" date="2019" name="Int. J. Syst. Evol. Microbiol.">
        <title>The Global Catalogue of Microorganisms (GCM) 10K type strain sequencing project: providing services to taxonomists for standard genome sequencing and annotation.</title>
        <authorList>
            <consortium name="The Broad Institute Genomics Platform"/>
            <consortium name="The Broad Institute Genome Sequencing Center for Infectious Disease"/>
            <person name="Wu L."/>
            <person name="Ma J."/>
        </authorList>
    </citation>
    <scope>NUCLEOTIDE SEQUENCE [LARGE SCALE GENOMIC DNA]</scope>
    <source>
        <strain evidence="6 7">JCM 10977</strain>
    </source>
</reference>
<dbReference type="InterPro" id="IPR007630">
    <property type="entry name" value="RNA_pol_sigma70_r4"/>
</dbReference>
<keyword evidence="1" id="KW-0805">Transcription regulation</keyword>
<dbReference type="RefSeq" id="WP_343977094.1">
    <property type="nucleotide sequence ID" value="NZ_BAAAHK010000014.1"/>
</dbReference>
<dbReference type="InterPro" id="IPR000943">
    <property type="entry name" value="RNA_pol_sigma70"/>
</dbReference>
<comment type="caution">
    <text evidence="6">The sequence shown here is derived from an EMBL/GenBank/DDBJ whole genome shotgun (WGS) entry which is preliminary data.</text>
</comment>
<dbReference type="Pfam" id="PF04539">
    <property type="entry name" value="Sigma70_r3"/>
    <property type="match status" value="1"/>
</dbReference>
<keyword evidence="3" id="KW-0238">DNA-binding</keyword>
<dbReference type="Pfam" id="PF04545">
    <property type="entry name" value="Sigma70_r4"/>
    <property type="match status" value="1"/>
</dbReference>
<organism evidence="6 7">
    <name type="scientific">Kribbella koreensis</name>
    <dbReference type="NCBI Taxonomy" id="57909"/>
    <lineage>
        <taxon>Bacteria</taxon>
        <taxon>Bacillati</taxon>
        <taxon>Actinomycetota</taxon>
        <taxon>Actinomycetes</taxon>
        <taxon>Propionibacteriales</taxon>
        <taxon>Kribbellaceae</taxon>
        <taxon>Kribbella</taxon>
    </lineage>
</organism>
<keyword evidence="7" id="KW-1185">Reference proteome</keyword>
<dbReference type="Gene3D" id="1.10.601.10">
    <property type="entry name" value="RNA Polymerase Primary Sigma Factor"/>
    <property type="match status" value="1"/>
</dbReference>
<protein>
    <submittedName>
        <fullName evidence="6">Sigma-70 family RNA polymerase sigma factor</fullName>
    </submittedName>
</protein>
<keyword evidence="2" id="KW-0731">Sigma factor</keyword>
<evidence type="ECO:0000313" key="7">
    <source>
        <dbReference type="Proteomes" id="UP001500542"/>
    </source>
</evidence>
<dbReference type="InterPro" id="IPR013325">
    <property type="entry name" value="RNA_pol_sigma_r2"/>
</dbReference>
<accession>A0ABN1R8V6</accession>
<dbReference type="PROSITE" id="PS00715">
    <property type="entry name" value="SIGMA70_1"/>
    <property type="match status" value="1"/>
</dbReference>
<dbReference type="InterPro" id="IPR013324">
    <property type="entry name" value="RNA_pol_sigma_r3/r4-like"/>
</dbReference>
<gene>
    <name evidence="6" type="ORF">GCM10009554_58170</name>
</gene>
<evidence type="ECO:0000256" key="1">
    <source>
        <dbReference type="ARBA" id="ARBA00023015"/>
    </source>
</evidence>
<sequence length="295" mass="33250">MPDLDCDPADLHALIAYLRDIGRHELLTTEEVTDHATWIEAGLLAADRLDHLTPSAELRDDLQAIVVLGEQARRRMIEGNLRLVVSLAKRYTNKGMSLLDLIQEGNLGLMRAVERFDHKLGHRFSTYAIWWIRQAIGRAISDRSRLVRMPAQAYTDAGRVIAVQRDLTQRLGREPTTAEVAAGACLTVARVERAYAWKVRPEVLDLEETDQYVDDEAIVLQAALRRDLHYQLEFLDDLQREVLTLRFGLTRPTAASVEETALALGITPEEVHTLEAEALRALRPRCAIGLRDYAA</sequence>
<keyword evidence="4" id="KW-0804">Transcription</keyword>
<dbReference type="PANTHER" id="PTHR30603:SF47">
    <property type="entry name" value="RNA POLYMERASE SIGMA FACTOR SIGD, CHLOROPLASTIC"/>
    <property type="match status" value="1"/>
</dbReference>
<dbReference type="NCBIfam" id="TIGR02937">
    <property type="entry name" value="sigma70-ECF"/>
    <property type="match status" value="1"/>
</dbReference>
<dbReference type="InterPro" id="IPR007627">
    <property type="entry name" value="RNA_pol_sigma70_r2"/>
</dbReference>
<proteinExistence type="predicted"/>
<dbReference type="EMBL" id="BAAAHK010000014">
    <property type="protein sequence ID" value="GAA0953595.1"/>
    <property type="molecule type" value="Genomic_DNA"/>
</dbReference>
<dbReference type="InterPro" id="IPR050239">
    <property type="entry name" value="Sigma-70_RNA_pol_init_factors"/>
</dbReference>
<feature type="domain" description="RNA polymerase sigma-70" evidence="5">
    <location>
        <begin position="100"/>
        <end position="113"/>
    </location>
</feature>
<dbReference type="Gene3D" id="1.10.10.10">
    <property type="entry name" value="Winged helix-like DNA-binding domain superfamily/Winged helix DNA-binding domain"/>
    <property type="match status" value="2"/>
</dbReference>
<name>A0ABN1R8V6_9ACTN</name>
<dbReference type="PANTHER" id="PTHR30603">
    <property type="entry name" value="RNA POLYMERASE SIGMA FACTOR RPO"/>
    <property type="match status" value="1"/>
</dbReference>
<evidence type="ECO:0000313" key="6">
    <source>
        <dbReference type="EMBL" id="GAA0953595.1"/>
    </source>
</evidence>
<evidence type="ECO:0000256" key="3">
    <source>
        <dbReference type="ARBA" id="ARBA00023125"/>
    </source>
</evidence>